<dbReference type="EMBL" id="OB660411">
    <property type="protein sequence ID" value="CAD7224646.1"/>
    <property type="molecule type" value="Genomic_DNA"/>
</dbReference>
<evidence type="ECO:0000313" key="1">
    <source>
        <dbReference type="EMBL" id="CAD7224646.1"/>
    </source>
</evidence>
<organism evidence="1">
    <name type="scientific">Cyprideis torosa</name>
    <dbReference type="NCBI Taxonomy" id="163714"/>
    <lineage>
        <taxon>Eukaryota</taxon>
        <taxon>Metazoa</taxon>
        <taxon>Ecdysozoa</taxon>
        <taxon>Arthropoda</taxon>
        <taxon>Crustacea</taxon>
        <taxon>Oligostraca</taxon>
        <taxon>Ostracoda</taxon>
        <taxon>Podocopa</taxon>
        <taxon>Podocopida</taxon>
        <taxon>Cytherocopina</taxon>
        <taxon>Cytheroidea</taxon>
        <taxon>Cytherideidae</taxon>
        <taxon>Cyprideis</taxon>
    </lineage>
</organism>
<name>A0A7R8W987_9CRUS</name>
<gene>
    <name evidence="1" type="ORF">CTOB1V02_LOCUS2601</name>
</gene>
<reference evidence="1" key="1">
    <citation type="submission" date="2020-11" db="EMBL/GenBank/DDBJ databases">
        <authorList>
            <person name="Tran Van P."/>
        </authorList>
    </citation>
    <scope>NUCLEOTIDE SEQUENCE</scope>
</reference>
<protein>
    <submittedName>
        <fullName evidence="1">Uncharacterized protein</fullName>
    </submittedName>
</protein>
<accession>A0A7R8W987</accession>
<proteinExistence type="predicted"/>
<sequence>MWPAIVVSYGLLLIGALSQEQRTWMNGLQRPHELRNRRMGSRAADPNFEDAVGPAIAFGLSSAGGSREEKTPMKLSSHETAVRDLLSSKHPDVPMPSRSLTNTTTWCALVWLFASYLIYMYLASVLALCKCGVICPWCAPRSCSGQCIESTTSPPKVNTTANKPDPGVIRHFLDRFNTQDDADV</sequence>
<dbReference type="AlphaFoldDB" id="A0A7R8W987"/>